<name>A0A0B7FQ22_THACB</name>
<gene>
    <name evidence="1" type="ORF">RSOLAG1IB_09299</name>
</gene>
<evidence type="ECO:0000313" key="2">
    <source>
        <dbReference type="Proteomes" id="UP000059188"/>
    </source>
</evidence>
<proteinExistence type="predicted"/>
<organism evidence="1 2">
    <name type="scientific">Thanatephorus cucumeris (strain AG1-IB / isolate 7/3/14)</name>
    <name type="common">Lettuce bottom rot fungus</name>
    <name type="synonym">Rhizoctonia solani</name>
    <dbReference type="NCBI Taxonomy" id="1108050"/>
    <lineage>
        <taxon>Eukaryota</taxon>
        <taxon>Fungi</taxon>
        <taxon>Dikarya</taxon>
        <taxon>Basidiomycota</taxon>
        <taxon>Agaricomycotina</taxon>
        <taxon>Agaricomycetes</taxon>
        <taxon>Cantharellales</taxon>
        <taxon>Ceratobasidiaceae</taxon>
        <taxon>Rhizoctonia</taxon>
        <taxon>Rhizoctonia solani AG-1</taxon>
    </lineage>
</organism>
<accession>A0A0B7FQ22</accession>
<dbReference type="EMBL" id="LN679141">
    <property type="protein sequence ID" value="CEL60041.1"/>
    <property type="molecule type" value="Genomic_DNA"/>
</dbReference>
<sequence>MGSVGSRIGSRLPSSIECANTGFSHIWGDFLSIIASRARALPVFHTLSNPPVESTLADSIAYSTGYRQV</sequence>
<dbReference type="AlphaFoldDB" id="A0A0B7FQ22"/>
<evidence type="ECO:0000313" key="1">
    <source>
        <dbReference type="EMBL" id="CEL60041.1"/>
    </source>
</evidence>
<keyword evidence="2" id="KW-1185">Reference proteome</keyword>
<protein>
    <submittedName>
        <fullName evidence="1">Uncharacterized protein</fullName>
    </submittedName>
</protein>
<reference evidence="1 2" key="1">
    <citation type="submission" date="2014-11" db="EMBL/GenBank/DDBJ databases">
        <authorList>
            <person name="Wibberg Daniel"/>
        </authorList>
    </citation>
    <scope>NUCLEOTIDE SEQUENCE [LARGE SCALE GENOMIC DNA]</scope>
    <source>
        <strain evidence="1">Rhizoctonia solani AG1-IB 7/3/14</strain>
    </source>
</reference>
<dbReference type="Proteomes" id="UP000059188">
    <property type="component" value="Unassembled WGS sequence"/>
</dbReference>